<evidence type="ECO:0000256" key="2">
    <source>
        <dbReference type="ARBA" id="ARBA00022475"/>
    </source>
</evidence>
<comment type="similarity">
    <text evidence="1">Belongs to the Lgt family.</text>
</comment>
<keyword evidence="4 7" id="KW-0812">Transmembrane</keyword>
<feature type="transmembrane region" description="Helical" evidence="7">
    <location>
        <begin position="59"/>
        <end position="79"/>
    </location>
</feature>
<gene>
    <name evidence="8" type="ORF">DES53_103370</name>
</gene>
<dbReference type="InterPro" id="IPR001640">
    <property type="entry name" value="Lgt"/>
</dbReference>
<keyword evidence="3 8" id="KW-0808">Transferase</keyword>
<feature type="transmembrane region" description="Helical" evidence="7">
    <location>
        <begin position="99"/>
        <end position="121"/>
    </location>
</feature>
<evidence type="ECO:0000256" key="7">
    <source>
        <dbReference type="SAM" id="Phobius"/>
    </source>
</evidence>
<name>A0A366HS50_9BACT</name>
<dbReference type="Proteomes" id="UP000253426">
    <property type="component" value="Unassembled WGS sequence"/>
</dbReference>
<dbReference type="PANTHER" id="PTHR30589:SF0">
    <property type="entry name" value="PHOSPHATIDYLGLYCEROL--PROLIPOPROTEIN DIACYLGLYCERYL TRANSFERASE"/>
    <property type="match status" value="1"/>
</dbReference>
<feature type="transmembrane region" description="Helical" evidence="7">
    <location>
        <begin position="28"/>
        <end position="47"/>
    </location>
</feature>
<comment type="caution">
    <text evidence="8">The sequence shown here is derived from an EMBL/GenBank/DDBJ whole genome shotgun (WGS) entry which is preliminary data.</text>
</comment>
<keyword evidence="2" id="KW-1003">Cell membrane</keyword>
<proteinExistence type="inferred from homology"/>
<evidence type="ECO:0000313" key="9">
    <source>
        <dbReference type="Proteomes" id="UP000253426"/>
    </source>
</evidence>
<dbReference type="OrthoDB" id="871140at2"/>
<evidence type="ECO:0000256" key="5">
    <source>
        <dbReference type="ARBA" id="ARBA00022989"/>
    </source>
</evidence>
<dbReference type="EMBL" id="QNRR01000003">
    <property type="protein sequence ID" value="RBP45372.1"/>
    <property type="molecule type" value="Genomic_DNA"/>
</dbReference>
<dbReference type="GO" id="GO:0008961">
    <property type="term" value="F:phosphatidylglycerol-prolipoprotein diacylglyceryl transferase activity"/>
    <property type="evidence" value="ECO:0007669"/>
    <property type="project" value="InterPro"/>
</dbReference>
<evidence type="ECO:0000256" key="6">
    <source>
        <dbReference type="ARBA" id="ARBA00023136"/>
    </source>
</evidence>
<organism evidence="8 9">
    <name type="scientific">Roseimicrobium gellanilyticum</name>
    <dbReference type="NCBI Taxonomy" id="748857"/>
    <lineage>
        <taxon>Bacteria</taxon>
        <taxon>Pseudomonadati</taxon>
        <taxon>Verrucomicrobiota</taxon>
        <taxon>Verrucomicrobiia</taxon>
        <taxon>Verrucomicrobiales</taxon>
        <taxon>Verrucomicrobiaceae</taxon>
        <taxon>Roseimicrobium</taxon>
    </lineage>
</organism>
<keyword evidence="6 7" id="KW-0472">Membrane</keyword>
<evidence type="ECO:0000256" key="1">
    <source>
        <dbReference type="ARBA" id="ARBA00007150"/>
    </source>
</evidence>
<protein>
    <submittedName>
        <fullName evidence="8">Prolipoprotein diacylglyceryltransferase</fullName>
    </submittedName>
</protein>
<evidence type="ECO:0000256" key="3">
    <source>
        <dbReference type="ARBA" id="ARBA00022679"/>
    </source>
</evidence>
<feature type="transmembrane region" description="Helical" evidence="7">
    <location>
        <begin position="181"/>
        <end position="199"/>
    </location>
</feature>
<dbReference type="RefSeq" id="WP_113958498.1">
    <property type="nucleotide sequence ID" value="NZ_QNRR01000003.1"/>
</dbReference>
<feature type="transmembrane region" description="Helical" evidence="7">
    <location>
        <begin position="242"/>
        <end position="260"/>
    </location>
</feature>
<dbReference type="Pfam" id="PF01790">
    <property type="entry name" value="LGT"/>
    <property type="match status" value="1"/>
</dbReference>
<dbReference type="GO" id="GO:0005886">
    <property type="term" value="C:plasma membrane"/>
    <property type="evidence" value="ECO:0007669"/>
    <property type="project" value="InterPro"/>
</dbReference>
<dbReference type="GO" id="GO:0042158">
    <property type="term" value="P:lipoprotein biosynthetic process"/>
    <property type="evidence" value="ECO:0007669"/>
    <property type="project" value="InterPro"/>
</dbReference>
<dbReference type="AlphaFoldDB" id="A0A366HS50"/>
<feature type="transmembrane region" description="Helical" evidence="7">
    <location>
        <begin position="205"/>
        <end position="222"/>
    </location>
</feature>
<keyword evidence="9" id="KW-1185">Reference proteome</keyword>
<sequence>MSDRVEHPVMHEAFPRYFKIAGHWVNSYKIFLCVGLYMGTLACGALAQHSGLSPLRVGLGALSCALAGLFGARVYHLLVHAEQYRGEAGRKSLWDGSRGGWSVFGALLTLVPMTFVVAWLLRVPAAAFWDHLGAGILAGGFWVRLGCVFNGCCVGRETQSPLGVHLHDIQCIRKRRIPVQFMEMAWWLLGGVLFLLLWTKSYLPGSYALGVLAWYGVGRFFLEPLRERPDVIMGRWRINQIVAGALALGAGGALVLRQWLAS</sequence>
<reference evidence="8 9" key="1">
    <citation type="submission" date="2018-06" db="EMBL/GenBank/DDBJ databases">
        <title>Genomic Encyclopedia of Type Strains, Phase IV (KMG-IV): sequencing the most valuable type-strain genomes for metagenomic binning, comparative biology and taxonomic classification.</title>
        <authorList>
            <person name="Goeker M."/>
        </authorList>
    </citation>
    <scope>NUCLEOTIDE SEQUENCE [LARGE SCALE GENOMIC DNA]</scope>
    <source>
        <strain evidence="8 9">DSM 25532</strain>
    </source>
</reference>
<keyword evidence="8" id="KW-0449">Lipoprotein</keyword>
<keyword evidence="5 7" id="KW-1133">Transmembrane helix</keyword>
<evidence type="ECO:0000256" key="4">
    <source>
        <dbReference type="ARBA" id="ARBA00022692"/>
    </source>
</evidence>
<evidence type="ECO:0000313" key="8">
    <source>
        <dbReference type="EMBL" id="RBP45372.1"/>
    </source>
</evidence>
<dbReference type="PANTHER" id="PTHR30589">
    <property type="entry name" value="PROLIPOPROTEIN DIACYLGLYCERYL TRANSFERASE"/>
    <property type="match status" value="1"/>
</dbReference>
<accession>A0A366HS50</accession>